<sequence>MGWVGWVGDSALSYRIAYFGWGDKRGRGLGGVIIILWGWMRGGVEWGGLPGRGPGTLGGGIRYGRERIRRAAALETPRRSQGCGAFAP</sequence>
<reference evidence="1 2" key="1">
    <citation type="submission" date="2007-08" db="EMBL/GenBank/DDBJ databases">
        <authorList>
            <person name="Fulton L."/>
            <person name="Clifton S."/>
            <person name="Fulton B."/>
            <person name="Xu J."/>
            <person name="Minx P."/>
            <person name="Pepin K.H."/>
            <person name="Johnson M."/>
            <person name="Thiruvilangam P."/>
            <person name="Bhonagiri V."/>
            <person name="Nash W.E."/>
            <person name="Mardis E.R."/>
            <person name="Wilson R.K."/>
        </authorList>
    </citation>
    <scope>NUCLEOTIDE SEQUENCE [LARGE SCALE GENOMIC DNA]</scope>
    <source>
        <strain evidence="2">ATCC BAA-613 / DSM 15670 / CCUG 46953 / JCM 12243 / WAL 16351</strain>
    </source>
</reference>
<dbReference type="PaxDb" id="411902-CLOBOL_04748"/>
<dbReference type="AlphaFoldDB" id="A8RWZ6"/>
<accession>A8RWZ6</accession>
<protein>
    <submittedName>
        <fullName evidence="1">Uncharacterized protein</fullName>
    </submittedName>
</protein>
<proteinExistence type="predicted"/>
<dbReference type="HOGENOM" id="CLU_2463595_0_0_9"/>
<organism evidence="1 2">
    <name type="scientific">Enterocloster bolteae (strain ATCC BAA-613 / DSM 15670 / CCUG 46953 / JCM 12243 / WAL 16351)</name>
    <name type="common">Clostridium bolteae</name>
    <dbReference type="NCBI Taxonomy" id="411902"/>
    <lineage>
        <taxon>Bacteria</taxon>
        <taxon>Bacillati</taxon>
        <taxon>Bacillota</taxon>
        <taxon>Clostridia</taxon>
        <taxon>Lachnospirales</taxon>
        <taxon>Lachnospiraceae</taxon>
        <taxon>Enterocloster</taxon>
    </lineage>
</organism>
<name>A8RWZ6_ENTBW</name>
<evidence type="ECO:0000313" key="2">
    <source>
        <dbReference type="Proteomes" id="UP000005396"/>
    </source>
</evidence>
<comment type="caution">
    <text evidence="1">The sequence shown here is derived from an EMBL/GenBank/DDBJ whole genome shotgun (WGS) entry which is preliminary data.</text>
</comment>
<dbReference type="EMBL" id="ABCC02000037">
    <property type="protein sequence ID" value="EDP15056.1"/>
    <property type="molecule type" value="Genomic_DNA"/>
</dbReference>
<dbReference type="Proteomes" id="UP000005396">
    <property type="component" value="Unassembled WGS sequence"/>
</dbReference>
<gene>
    <name evidence="1" type="ORF">CLOBOL_04748</name>
</gene>
<reference evidence="1 2" key="2">
    <citation type="submission" date="2007-09" db="EMBL/GenBank/DDBJ databases">
        <title>Draft genome sequence of Clostridium bolteae (ATCC BAA-613).</title>
        <authorList>
            <person name="Sudarsanam P."/>
            <person name="Ley R."/>
            <person name="Guruge J."/>
            <person name="Turnbaugh P.J."/>
            <person name="Mahowald M."/>
            <person name="Liep D."/>
            <person name="Gordon J."/>
        </authorList>
    </citation>
    <scope>NUCLEOTIDE SEQUENCE [LARGE SCALE GENOMIC DNA]</scope>
    <source>
        <strain evidence="2">ATCC BAA-613 / DSM 15670 / CCUG 46953 / JCM 12243 / WAL 16351</strain>
    </source>
</reference>
<evidence type="ECO:0000313" key="1">
    <source>
        <dbReference type="EMBL" id="EDP15056.1"/>
    </source>
</evidence>